<evidence type="ECO:0000313" key="4">
    <source>
        <dbReference type="Proteomes" id="UP000305887"/>
    </source>
</evidence>
<dbReference type="Proteomes" id="UP000305887">
    <property type="component" value="Unassembled WGS sequence"/>
</dbReference>
<sequence>MAALLLFAASPAWSQDVLPDPDPIAADSPAVPEVPADPVAAWEADRTTILDAAEVDLEAFEYLARPLVVFADNPRQPQVAEQLRLIEADLNTLALRDVVVIVDTDPDARSAVRQTLRPRGFGLVLVDKDGRVTLRRPAPLSVREIARAIDRTPIRQEELRNGRSSTKAE</sequence>
<comment type="caution">
    <text evidence="3">The sequence shown here is derived from an EMBL/GenBank/DDBJ whole genome shotgun (WGS) entry which is preliminary data.</text>
</comment>
<reference evidence="3 4" key="1">
    <citation type="submission" date="2019-06" db="EMBL/GenBank/DDBJ databases">
        <title>YIM 131921 draft genome.</title>
        <authorList>
            <person name="Jiang L."/>
        </authorList>
    </citation>
    <scope>NUCLEOTIDE SEQUENCE [LARGE SCALE GENOMIC DNA]</scope>
    <source>
        <strain evidence="3 4">YIM 131921</strain>
    </source>
</reference>
<keyword evidence="1" id="KW-0732">Signal</keyword>
<dbReference type="OrthoDB" id="7362103at2"/>
<organism evidence="3 4">
    <name type="scientific">Rubellimicrobium rubrum</name>
    <dbReference type="NCBI Taxonomy" id="2585369"/>
    <lineage>
        <taxon>Bacteria</taxon>
        <taxon>Pseudomonadati</taxon>
        <taxon>Pseudomonadota</taxon>
        <taxon>Alphaproteobacteria</taxon>
        <taxon>Rhodobacterales</taxon>
        <taxon>Roseobacteraceae</taxon>
        <taxon>Rubellimicrobium</taxon>
    </lineage>
</organism>
<evidence type="ECO:0000259" key="2">
    <source>
        <dbReference type="Pfam" id="PF13778"/>
    </source>
</evidence>
<protein>
    <submittedName>
        <fullName evidence="3">DUF4174 domain-containing protein</fullName>
    </submittedName>
</protein>
<dbReference type="InterPro" id="IPR025232">
    <property type="entry name" value="DUF4174"/>
</dbReference>
<accession>A0A5C4MRM6</accession>
<evidence type="ECO:0000313" key="3">
    <source>
        <dbReference type="EMBL" id="TNC47245.1"/>
    </source>
</evidence>
<dbReference type="Pfam" id="PF13778">
    <property type="entry name" value="DUF4174"/>
    <property type="match status" value="1"/>
</dbReference>
<dbReference type="EMBL" id="VDFU01000028">
    <property type="protein sequence ID" value="TNC47245.1"/>
    <property type="molecule type" value="Genomic_DNA"/>
</dbReference>
<proteinExistence type="predicted"/>
<dbReference type="AlphaFoldDB" id="A0A5C4MRM6"/>
<feature type="domain" description="DUF4174" evidence="2">
    <location>
        <begin position="57"/>
        <end position="158"/>
    </location>
</feature>
<evidence type="ECO:0000256" key="1">
    <source>
        <dbReference type="ARBA" id="ARBA00022729"/>
    </source>
</evidence>
<name>A0A5C4MRM6_9RHOB</name>
<keyword evidence="4" id="KW-1185">Reference proteome</keyword>
<gene>
    <name evidence="3" type="ORF">FHG66_17255</name>
</gene>